<reference evidence="1" key="1">
    <citation type="journal article" date="2023" name="G3 (Bethesda)">
        <title>Whole genome assemblies of Zophobas morio and Tenebrio molitor.</title>
        <authorList>
            <person name="Kaur S."/>
            <person name="Stinson S.A."/>
            <person name="diCenzo G.C."/>
        </authorList>
    </citation>
    <scope>NUCLEOTIDE SEQUENCE</scope>
    <source>
        <strain evidence="1">QUZm001</strain>
    </source>
</reference>
<sequence length="142" mass="16247">MNSEDGFFVLVCEFGGKVDYGFDGFVCVVSEIEKYASGKNSKHNLEQVLRKYFTNCRGGCRNLKEQWHESVELLQKTIENLKLQKSFKKLSQVLKDILGENWVCEGVNMSEVFKLILETKLPGNEDSAKRVMEKLENKTGNN</sequence>
<dbReference type="AlphaFoldDB" id="A0AA38IY47"/>
<gene>
    <name evidence="1" type="ORF">Zmor_007725</name>
</gene>
<accession>A0AA38IY47</accession>
<name>A0AA38IY47_9CUCU</name>
<evidence type="ECO:0000313" key="2">
    <source>
        <dbReference type="Proteomes" id="UP001168821"/>
    </source>
</evidence>
<organism evidence="1 2">
    <name type="scientific">Zophobas morio</name>
    <dbReference type="NCBI Taxonomy" id="2755281"/>
    <lineage>
        <taxon>Eukaryota</taxon>
        <taxon>Metazoa</taxon>
        <taxon>Ecdysozoa</taxon>
        <taxon>Arthropoda</taxon>
        <taxon>Hexapoda</taxon>
        <taxon>Insecta</taxon>
        <taxon>Pterygota</taxon>
        <taxon>Neoptera</taxon>
        <taxon>Endopterygota</taxon>
        <taxon>Coleoptera</taxon>
        <taxon>Polyphaga</taxon>
        <taxon>Cucujiformia</taxon>
        <taxon>Tenebrionidae</taxon>
        <taxon>Zophobas</taxon>
    </lineage>
</organism>
<dbReference type="Proteomes" id="UP001168821">
    <property type="component" value="Unassembled WGS sequence"/>
</dbReference>
<evidence type="ECO:0000313" key="1">
    <source>
        <dbReference type="EMBL" id="KAJ3663466.1"/>
    </source>
</evidence>
<keyword evidence="2" id="KW-1185">Reference proteome</keyword>
<comment type="caution">
    <text evidence="1">The sequence shown here is derived from an EMBL/GenBank/DDBJ whole genome shotgun (WGS) entry which is preliminary data.</text>
</comment>
<dbReference type="EMBL" id="JALNTZ010000002">
    <property type="protein sequence ID" value="KAJ3663466.1"/>
    <property type="molecule type" value="Genomic_DNA"/>
</dbReference>
<proteinExistence type="predicted"/>
<protein>
    <submittedName>
        <fullName evidence="1">Uncharacterized protein</fullName>
    </submittedName>
</protein>